<sequence length="247" mass="27644">MGGGCSNVTVDPALRDKYTVGKEIGRGAYGIIREAKAKPPARSLGIPEKVAIKIFTKTNNPAGTRTPNEMRLRKLKSDFNHNRFIDEEDKAMAKANIAVLQRIDATEVRKSPLEQILHEVKVLTDLKHPCMVEMHEWVQSEDRIYMVMELCTGGNLQMRVLSLPSSRNDCGTRWTAEQCLAHPFFFQNLPEGWSKPPITVSAPHAAMGGLRSKRMSIHGAEVDMEEQMKMFQSQGLAGDDHEEEDSP</sequence>
<dbReference type="EMBL" id="CDMZ01002161">
    <property type="protein sequence ID" value="CEM41059.1"/>
    <property type="molecule type" value="Genomic_DNA"/>
</dbReference>
<feature type="domain" description="Protein kinase" evidence="2">
    <location>
        <begin position="18"/>
        <end position="247"/>
    </location>
</feature>
<evidence type="ECO:0000313" key="3">
    <source>
        <dbReference type="EMBL" id="CEM41059.1"/>
    </source>
</evidence>
<dbReference type="PROSITE" id="PS00107">
    <property type="entry name" value="PROTEIN_KINASE_ATP"/>
    <property type="match status" value="1"/>
</dbReference>
<dbReference type="PhylomeDB" id="A0A0G4HB62"/>
<dbReference type="SUPFAM" id="SSF56112">
    <property type="entry name" value="Protein kinase-like (PK-like)"/>
    <property type="match status" value="1"/>
</dbReference>
<dbReference type="VEuPathDB" id="CryptoDB:Cvel_25742"/>
<dbReference type="GO" id="GO:0044773">
    <property type="term" value="P:mitotic DNA damage checkpoint signaling"/>
    <property type="evidence" value="ECO:0007669"/>
    <property type="project" value="TreeGrafter"/>
</dbReference>
<organism evidence="3">
    <name type="scientific">Chromera velia CCMP2878</name>
    <dbReference type="NCBI Taxonomy" id="1169474"/>
    <lineage>
        <taxon>Eukaryota</taxon>
        <taxon>Sar</taxon>
        <taxon>Alveolata</taxon>
        <taxon>Colpodellida</taxon>
        <taxon>Chromeraceae</taxon>
        <taxon>Chromera</taxon>
    </lineage>
</organism>
<evidence type="ECO:0000259" key="2">
    <source>
        <dbReference type="PROSITE" id="PS50011"/>
    </source>
</evidence>
<feature type="binding site" evidence="1">
    <location>
        <position position="53"/>
    </location>
    <ligand>
        <name>ATP</name>
        <dbReference type="ChEBI" id="CHEBI:30616"/>
    </ligand>
</feature>
<protein>
    <recommendedName>
        <fullName evidence="2">Protein kinase domain-containing protein</fullName>
    </recommendedName>
</protein>
<dbReference type="Pfam" id="PF00069">
    <property type="entry name" value="Pkinase"/>
    <property type="match status" value="1"/>
</dbReference>
<reference evidence="3" key="1">
    <citation type="submission" date="2014-11" db="EMBL/GenBank/DDBJ databases">
        <authorList>
            <person name="Otto D Thomas"/>
            <person name="Naeem Raeece"/>
        </authorList>
    </citation>
    <scope>NUCLEOTIDE SEQUENCE</scope>
</reference>
<dbReference type="InterPro" id="IPR011009">
    <property type="entry name" value="Kinase-like_dom_sf"/>
</dbReference>
<dbReference type="GO" id="GO:0005524">
    <property type="term" value="F:ATP binding"/>
    <property type="evidence" value="ECO:0007669"/>
    <property type="project" value="UniProtKB-UniRule"/>
</dbReference>
<proteinExistence type="predicted"/>
<dbReference type="InterPro" id="IPR000719">
    <property type="entry name" value="Prot_kinase_dom"/>
</dbReference>
<dbReference type="GO" id="GO:0004674">
    <property type="term" value="F:protein serine/threonine kinase activity"/>
    <property type="evidence" value="ECO:0007669"/>
    <property type="project" value="TreeGrafter"/>
</dbReference>
<dbReference type="GO" id="GO:0005737">
    <property type="term" value="C:cytoplasm"/>
    <property type="evidence" value="ECO:0007669"/>
    <property type="project" value="TreeGrafter"/>
</dbReference>
<gene>
    <name evidence="3" type="ORF">Cvel_25742</name>
</gene>
<dbReference type="PANTHER" id="PTHR44167:SF24">
    <property type="entry name" value="SERINE_THREONINE-PROTEIN KINASE CHK2"/>
    <property type="match status" value="1"/>
</dbReference>
<dbReference type="Gene3D" id="3.30.200.20">
    <property type="entry name" value="Phosphorylase Kinase, domain 1"/>
    <property type="match status" value="1"/>
</dbReference>
<dbReference type="GO" id="GO:0005634">
    <property type="term" value="C:nucleus"/>
    <property type="evidence" value="ECO:0007669"/>
    <property type="project" value="TreeGrafter"/>
</dbReference>
<name>A0A0G4HB62_9ALVE</name>
<accession>A0A0G4HB62</accession>
<dbReference type="SMART" id="SM00220">
    <property type="entry name" value="S_TKc"/>
    <property type="match status" value="1"/>
</dbReference>
<keyword evidence="1" id="KW-0547">Nucleotide-binding</keyword>
<dbReference type="AlphaFoldDB" id="A0A0G4HB62"/>
<dbReference type="PROSITE" id="PS50011">
    <property type="entry name" value="PROTEIN_KINASE_DOM"/>
    <property type="match status" value="1"/>
</dbReference>
<evidence type="ECO:0000256" key="1">
    <source>
        <dbReference type="PROSITE-ProRule" id="PRU10141"/>
    </source>
</evidence>
<keyword evidence="1" id="KW-0067">ATP-binding</keyword>
<dbReference type="Gene3D" id="1.10.510.10">
    <property type="entry name" value="Transferase(Phosphotransferase) domain 1"/>
    <property type="match status" value="1"/>
</dbReference>
<dbReference type="InterPro" id="IPR017441">
    <property type="entry name" value="Protein_kinase_ATP_BS"/>
</dbReference>
<dbReference type="PANTHER" id="PTHR44167">
    <property type="entry name" value="OVARIAN-SPECIFIC SERINE/THREONINE-PROTEIN KINASE LOK-RELATED"/>
    <property type="match status" value="1"/>
</dbReference>